<dbReference type="InterPro" id="IPR036047">
    <property type="entry name" value="F-box-like_dom_sf"/>
</dbReference>
<dbReference type="CDD" id="cd09917">
    <property type="entry name" value="F-box_SF"/>
    <property type="match status" value="1"/>
</dbReference>
<accession>A0A6V7TYG2</accession>
<name>A0A6V7TYG2_MELEN</name>
<reference evidence="2 3" key="1">
    <citation type="submission" date="2020-08" db="EMBL/GenBank/DDBJ databases">
        <authorList>
            <person name="Koutsovoulos G."/>
            <person name="Danchin GJ E."/>
        </authorList>
    </citation>
    <scope>NUCLEOTIDE SEQUENCE [LARGE SCALE GENOMIC DNA]</scope>
</reference>
<dbReference type="SUPFAM" id="SSF81383">
    <property type="entry name" value="F-box domain"/>
    <property type="match status" value="1"/>
</dbReference>
<protein>
    <recommendedName>
        <fullName evidence="1">F-box domain-containing protein</fullName>
    </recommendedName>
</protein>
<proteinExistence type="predicted"/>
<dbReference type="Proteomes" id="UP000580250">
    <property type="component" value="Unassembled WGS sequence"/>
</dbReference>
<dbReference type="AlphaFoldDB" id="A0A6V7TYG2"/>
<dbReference type="PROSITE" id="PS50181">
    <property type="entry name" value="FBOX"/>
    <property type="match status" value="1"/>
</dbReference>
<gene>
    <name evidence="2" type="ORF">MENT_LOCUS5821</name>
</gene>
<sequence length="312" mass="36804">MFYSLPTEIKLDILKFFSYKELCSIKQTNLYFSAFVNNFEGELAREKLYYIYINDIDRFKKEPHKLVNPKSTDFDFPLNEQFEEKWKNGLETPIPLYLPNQDLDSNIVDCLSKVCVGKSHPIILQLPTIIKSKEDLKNFPKQIYVRECELFINDYNIENIFKFTLNNLISETLYIYFPLSKEIIEKSKDDLFKFLINGGDNFEVVELIFNNSPGIVDDITINVQILYNRIIEYIATCRDYSKMLPFILFIFSNPTSLKLSERAEKVEIEQSNWYKCTKYQIANIHNPKIRFSFVTEEGRDESTFYVEIGGIK</sequence>
<organism evidence="2 3">
    <name type="scientific">Meloidogyne enterolobii</name>
    <name type="common">Root-knot nematode worm</name>
    <name type="synonym">Meloidogyne mayaguensis</name>
    <dbReference type="NCBI Taxonomy" id="390850"/>
    <lineage>
        <taxon>Eukaryota</taxon>
        <taxon>Metazoa</taxon>
        <taxon>Ecdysozoa</taxon>
        <taxon>Nematoda</taxon>
        <taxon>Chromadorea</taxon>
        <taxon>Rhabditida</taxon>
        <taxon>Tylenchina</taxon>
        <taxon>Tylenchomorpha</taxon>
        <taxon>Tylenchoidea</taxon>
        <taxon>Meloidogynidae</taxon>
        <taxon>Meloidogyninae</taxon>
        <taxon>Meloidogyne</taxon>
    </lineage>
</organism>
<evidence type="ECO:0000259" key="1">
    <source>
        <dbReference type="PROSITE" id="PS50181"/>
    </source>
</evidence>
<feature type="domain" description="F-box" evidence="1">
    <location>
        <begin position="1"/>
        <end position="48"/>
    </location>
</feature>
<dbReference type="InterPro" id="IPR001810">
    <property type="entry name" value="F-box_dom"/>
</dbReference>
<comment type="caution">
    <text evidence="2">The sequence shown here is derived from an EMBL/GenBank/DDBJ whole genome shotgun (WGS) entry which is preliminary data.</text>
</comment>
<evidence type="ECO:0000313" key="2">
    <source>
        <dbReference type="EMBL" id="CAD2138471.1"/>
    </source>
</evidence>
<evidence type="ECO:0000313" key="3">
    <source>
        <dbReference type="Proteomes" id="UP000580250"/>
    </source>
</evidence>
<dbReference type="EMBL" id="CAJEWN010000021">
    <property type="protein sequence ID" value="CAD2138471.1"/>
    <property type="molecule type" value="Genomic_DNA"/>
</dbReference>